<dbReference type="RefSeq" id="WP_062761404.1">
    <property type="nucleotide sequence ID" value="NZ_CP121027.1"/>
</dbReference>
<dbReference type="AlphaFoldDB" id="A0A162LYN2"/>
<feature type="transmembrane region" description="Helical" evidence="9">
    <location>
        <begin position="413"/>
        <end position="429"/>
    </location>
</feature>
<dbReference type="PIRSF" id="PIRSF005353">
    <property type="entry name" value="PbuG"/>
    <property type="match status" value="1"/>
</dbReference>
<comment type="similarity">
    <text evidence="2 8">Belongs to the nucleobase:cation symporter-2 (NCS2) (TC 2.A.40) family. Azg-like subfamily.</text>
</comment>
<name>A0A162LYN2_9PROT</name>
<organism evidence="10 11">
    <name type="scientific">Tistrella mobilis</name>
    <dbReference type="NCBI Taxonomy" id="171437"/>
    <lineage>
        <taxon>Bacteria</taxon>
        <taxon>Pseudomonadati</taxon>
        <taxon>Pseudomonadota</taxon>
        <taxon>Alphaproteobacteria</taxon>
        <taxon>Geminicoccales</taxon>
        <taxon>Geminicoccaceae</taxon>
        <taxon>Tistrella</taxon>
    </lineage>
</organism>
<protein>
    <submittedName>
        <fullName evidence="10">Guanine permease</fullName>
    </submittedName>
</protein>
<sequence length="430" mass="44901">MLKTYFQLDQLGTTVRREVVAGVTTFLTMAYIIFVNPVILANTGMDQGSVFVATCVAAAVGSLIMGLYANYPVALAPGMGLNAFFTFTVVMEMGYTWNQALGAVFISGAVFFILALLKVREYIINSIPMTLKLSISAGIGLFLAIIALENAKVIVDHPATLLTLGDIGQPTVLLAALGFFVICALHYRNITGSIIIGILLVTILSILLGLNQAQGIVSAPPSIAPTFFELDIAGAFEAGMFGVIFAFLFVDMFDTAGTLVGVAHRGGLLDKDGKLPRIGKALLADSGATMVGAVFGTSTVTSYIESASGINAGGRSGLTAVVVAILFLVALFFSPLAGSVPAYATAPALLFVALLMARGLAELDWDDMTEVAPGVLAAISMPLTYSIANGIALGFISYAAIKLLAGRAREVSIAVWVLAVVFVLKFAFIG</sequence>
<dbReference type="InterPro" id="IPR045018">
    <property type="entry name" value="Azg-like"/>
</dbReference>
<feature type="transmembrane region" description="Helical" evidence="9">
    <location>
        <begin position="48"/>
        <end position="69"/>
    </location>
</feature>
<feature type="transmembrane region" description="Helical" evidence="9">
    <location>
        <begin position="129"/>
        <end position="147"/>
    </location>
</feature>
<comment type="subcellular location">
    <subcellularLocation>
        <location evidence="1 8">Cell membrane</location>
        <topology evidence="1 8">Multi-pass membrane protein</topology>
    </subcellularLocation>
</comment>
<evidence type="ECO:0000313" key="11">
    <source>
        <dbReference type="Proteomes" id="UP000075787"/>
    </source>
</evidence>
<dbReference type="PANTHER" id="PTHR43337">
    <property type="entry name" value="XANTHINE/URACIL PERMEASE C887.17-RELATED"/>
    <property type="match status" value="1"/>
</dbReference>
<feature type="transmembrane region" description="Helical" evidence="9">
    <location>
        <begin position="281"/>
        <end position="304"/>
    </location>
</feature>
<feature type="transmembrane region" description="Helical" evidence="9">
    <location>
        <begin position="381"/>
        <end position="401"/>
    </location>
</feature>
<evidence type="ECO:0000256" key="5">
    <source>
        <dbReference type="ARBA" id="ARBA00022692"/>
    </source>
</evidence>
<proteinExistence type="inferred from homology"/>
<feature type="transmembrane region" description="Helical" evidence="9">
    <location>
        <begin position="194"/>
        <end position="212"/>
    </location>
</feature>
<evidence type="ECO:0000256" key="4">
    <source>
        <dbReference type="ARBA" id="ARBA00022475"/>
    </source>
</evidence>
<keyword evidence="5 8" id="KW-0812">Transmembrane</keyword>
<feature type="transmembrane region" description="Helical" evidence="9">
    <location>
        <begin position="316"/>
        <end position="333"/>
    </location>
</feature>
<dbReference type="PANTHER" id="PTHR43337:SF1">
    <property type="entry name" value="XANTHINE_URACIL PERMEASE C887.17-RELATED"/>
    <property type="match status" value="1"/>
</dbReference>
<keyword evidence="6 8" id="KW-1133">Transmembrane helix</keyword>
<evidence type="ECO:0000256" key="6">
    <source>
        <dbReference type="ARBA" id="ARBA00022989"/>
    </source>
</evidence>
<accession>A0A162LYN2</accession>
<dbReference type="Proteomes" id="UP000075787">
    <property type="component" value="Unassembled WGS sequence"/>
</dbReference>
<evidence type="ECO:0000256" key="8">
    <source>
        <dbReference type="PIRNR" id="PIRNR005353"/>
    </source>
</evidence>
<keyword evidence="4 8" id="KW-1003">Cell membrane</keyword>
<evidence type="ECO:0000256" key="7">
    <source>
        <dbReference type="ARBA" id="ARBA00023136"/>
    </source>
</evidence>
<dbReference type="InterPro" id="IPR026033">
    <property type="entry name" value="Azg-like_bact_archaea"/>
</dbReference>
<dbReference type="GO" id="GO:0015207">
    <property type="term" value="F:adenine transmembrane transporter activity"/>
    <property type="evidence" value="ECO:0007669"/>
    <property type="project" value="TreeGrafter"/>
</dbReference>
<dbReference type="EMBL" id="LPZR01000013">
    <property type="protein sequence ID" value="KYO57586.1"/>
    <property type="molecule type" value="Genomic_DNA"/>
</dbReference>
<keyword evidence="3 8" id="KW-0813">Transport</keyword>
<feature type="transmembrane region" description="Helical" evidence="9">
    <location>
        <begin position="97"/>
        <end position="117"/>
    </location>
</feature>
<dbReference type="InterPro" id="IPR006043">
    <property type="entry name" value="NCS2"/>
</dbReference>
<dbReference type="GeneID" id="97241612"/>
<evidence type="ECO:0000256" key="1">
    <source>
        <dbReference type="ARBA" id="ARBA00004651"/>
    </source>
</evidence>
<feature type="transmembrane region" description="Helical" evidence="9">
    <location>
        <begin position="340"/>
        <end position="361"/>
    </location>
</feature>
<evidence type="ECO:0000256" key="3">
    <source>
        <dbReference type="ARBA" id="ARBA00022448"/>
    </source>
</evidence>
<evidence type="ECO:0000256" key="9">
    <source>
        <dbReference type="SAM" id="Phobius"/>
    </source>
</evidence>
<gene>
    <name evidence="10" type="ORF">AUP44_02230</name>
</gene>
<reference evidence="10 11" key="1">
    <citation type="submission" date="2015-12" db="EMBL/GenBank/DDBJ databases">
        <title>Genome sequence of Tistrella mobilis MCCC 1A02139.</title>
        <authorList>
            <person name="Lu L."/>
            <person name="Lai Q."/>
            <person name="Shao Z."/>
            <person name="Qian P."/>
        </authorList>
    </citation>
    <scope>NUCLEOTIDE SEQUENCE [LARGE SCALE GENOMIC DNA]</scope>
    <source>
        <strain evidence="10 11">MCCC 1A02139</strain>
    </source>
</reference>
<feature type="transmembrane region" description="Helical" evidence="9">
    <location>
        <begin position="232"/>
        <end position="250"/>
    </location>
</feature>
<keyword evidence="7 8" id="KW-0472">Membrane</keyword>
<feature type="transmembrane region" description="Helical" evidence="9">
    <location>
        <begin position="20"/>
        <end position="41"/>
    </location>
</feature>
<dbReference type="OrthoDB" id="9808458at2"/>
<evidence type="ECO:0000313" key="10">
    <source>
        <dbReference type="EMBL" id="KYO57586.1"/>
    </source>
</evidence>
<dbReference type="Pfam" id="PF00860">
    <property type="entry name" value="Xan_ur_permease"/>
    <property type="match status" value="1"/>
</dbReference>
<dbReference type="GO" id="GO:0005886">
    <property type="term" value="C:plasma membrane"/>
    <property type="evidence" value="ECO:0007669"/>
    <property type="project" value="UniProtKB-SubCell"/>
</dbReference>
<feature type="transmembrane region" description="Helical" evidence="9">
    <location>
        <begin position="167"/>
        <end position="187"/>
    </location>
</feature>
<comment type="caution">
    <text evidence="10">The sequence shown here is derived from an EMBL/GenBank/DDBJ whole genome shotgun (WGS) entry which is preliminary data.</text>
</comment>
<evidence type="ECO:0000256" key="2">
    <source>
        <dbReference type="ARBA" id="ARBA00005697"/>
    </source>
</evidence>